<evidence type="ECO:0000313" key="1">
    <source>
        <dbReference type="EMBL" id="MBW4467204.1"/>
    </source>
</evidence>
<protein>
    <submittedName>
        <fullName evidence="1">Uncharacterized protein</fullName>
    </submittedName>
</protein>
<dbReference type="Proteomes" id="UP000707356">
    <property type="component" value="Unassembled WGS sequence"/>
</dbReference>
<reference evidence="1" key="1">
    <citation type="submission" date="2021-05" db="EMBL/GenBank/DDBJ databases">
        <authorList>
            <person name="Pietrasiak N."/>
            <person name="Ward R."/>
            <person name="Stajich J.E."/>
            <person name="Kurbessoian T."/>
        </authorList>
    </citation>
    <scope>NUCLEOTIDE SEQUENCE</scope>
    <source>
        <strain evidence="1">GSE-TBD4-15B</strain>
    </source>
</reference>
<reference evidence="1" key="2">
    <citation type="journal article" date="2022" name="Microbiol. Resour. Announc.">
        <title>Metagenome Sequencing to Explore Phylogenomics of Terrestrial Cyanobacteria.</title>
        <authorList>
            <person name="Ward R.D."/>
            <person name="Stajich J.E."/>
            <person name="Johansen J.R."/>
            <person name="Huntemann M."/>
            <person name="Clum A."/>
            <person name="Foster B."/>
            <person name="Foster B."/>
            <person name="Roux S."/>
            <person name="Palaniappan K."/>
            <person name="Varghese N."/>
            <person name="Mukherjee S."/>
            <person name="Reddy T.B.K."/>
            <person name="Daum C."/>
            <person name="Copeland A."/>
            <person name="Chen I.A."/>
            <person name="Ivanova N.N."/>
            <person name="Kyrpides N.C."/>
            <person name="Shapiro N."/>
            <person name="Eloe-Fadrosh E.A."/>
            <person name="Pietrasiak N."/>
        </authorList>
    </citation>
    <scope>NUCLEOTIDE SEQUENCE</scope>
    <source>
        <strain evidence="1">GSE-TBD4-15B</strain>
    </source>
</reference>
<dbReference type="SUPFAM" id="SSF53756">
    <property type="entry name" value="UDP-Glycosyltransferase/glycogen phosphorylase"/>
    <property type="match status" value="1"/>
</dbReference>
<organism evidence="1 2">
    <name type="scientific">Pegethrix bostrychoides GSE-TBD4-15B</name>
    <dbReference type="NCBI Taxonomy" id="2839662"/>
    <lineage>
        <taxon>Bacteria</taxon>
        <taxon>Bacillati</taxon>
        <taxon>Cyanobacteriota</taxon>
        <taxon>Cyanophyceae</taxon>
        <taxon>Oculatellales</taxon>
        <taxon>Oculatellaceae</taxon>
        <taxon>Pegethrix</taxon>
    </lineage>
</organism>
<evidence type="ECO:0000313" key="2">
    <source>
        <dbReference type="Proteomes" id="UP000707356"/>
    </source>
</evidence>
<sequence length="53" mass="5765">MPLARLRVSRLRSAIQKVLTQESYRQNAAKLQSAIQRAGGGSLATDIIEQVIG</sequence>
<name>A0A951U5T5_9CYAN</name>
<dbReference type="Gene3D" id="3.40.50.2000">
    <property type="entry name" value="Glycogen Phosphorylase B"/>
    <property type="match status" value="2"/>
</dbReference>
<dbReference type="AlphaFoldDB" id="A0A951U5T5"/>
<gene>
    <name evidence="1" type="ORF">KME07_17395</name>
</gene>
<accession>A0A951U5T5</accession>
<comment type="caution">
    <text evidence="1">The sequence shown here is derived from an EMBL/GenBank/DDBJ whole genome shotgun (WGS) entry which is preliminary data.</text>
</comment>
<dbReference type="EMBL" id="JAHHHV010000074">
    <property type="protein sequence ID" value="MBW4467204.1"/>
    <property type="molecule type" value="Genomic_DNA"/>
</dbReference>
<proteinExistence type="predicted"/>